<comment type="caution">
    <text evidence="1">The sequence shown here is derived from an EMBL/GenBank/DDBJ whole genome shotgun (WGS) entry which is preliminary data.</text>
</comment>
<evidence type="ECO:0000313" key="1">
    <source>
        <dbReference type="EMBL" id="CCJ29384.1"/>
    </source>
</evidence>
<name>L0PBD9_PNEJI</name>
<evidence type="ECO:0000313" key="2">
    <source>
        <dbReference type="Proteomes" id="UP000010422"/>
    </source>
</evidence>
<dbReference type="Proteomes" id="UP000010422">
    <property type="component" value="Unassembled WGS sequence"/>
</dbReference>
<sequence>MDLVRQLRMERSHILGQKSKKPAIGKDTKQLYSTCYVGYNSINKDEFEKKAQDAENDKNRLLELDRANMIDKIIDEASDFDPLAGPDRWATPAERFLMLEKQRKALASMNAPKKKVMTIDLSGKVTIDTPSTDDEDNMNDDIKEKSNFPSSKFEHSYLSHNGSSMPVFLITERTNVKNISNELDYTLKSQIPRLTRKLQSN</sequence>
<protein>
    <submittedName>
        <fullName evidence="1">Uncharacterized protein</fullName>
    </submittedName>
</protein>
<accession>L0PBD9</accession>
<dbReference type="STRING" id="1209962.L0PBD9"/>
<organism evidence="2">
    <name type="scientific">Pneumocystis jirovecii</name>
    <name type="common">Human pneumocystis pneumonia agent</name>
    <dbReference type="NCBI Taxonomy" id="42068"/>
    <lineage>
        <taxon>Eukaryota</taxon>
        <taxon>Fungi</taxon>
        <taxon>Dikarya</taxon>
        <taxon>Ascomycota</taxon>
        <taxon>Taphrinomycotina</taxon>
        <taxon>Pneumocystomycetes</taxon>
        <taxon>Pneumocystaceae</taxon>
        <taxon>Pneumocystis</taxon>
    </lineage>
</organism>
<dbReference type="EMBL" id="CAKM01000180">
    <property type="protein sequence ID" value="CCJ29384.1"/>
    <property type="molecule type" value="Genomic_DNA"/>
</dbReference>
<dbReference type="InParanoid" id="L0PBD9"/>
<proteinExistence type="predicted"/>
<dbReference type="VEuPathDB" id="FungiDB:PNEJI1_002318"/>
<reference evidence="1 2" key="1">
    <citation type="journal article" date="2012" name="MBio">
        <title>De novo assembly of the Pneumocystis jirovecii genome from a single bronchoalveolar lavage fluid specimen from a patient.</title>
        <authorList>
            <person name="Cisse O.H."/>
            <person name="Pagni M."/>
            <person name="Hauser P.M."/>
        </authorList>
    </citation>
    <scope>NUCLEOTIDE SEQUENCE [LARGE SCALE GENOMIC DNA]</scope>
    <source>
        <strain evidence="1 2">SE8</strain>
    </source>
</reference>
<gene>
    <name evidence="1" type="ORF">PNEJI1_002318</name>
</gene>
<dbReference type="AlphaFoldDB" id="L0PBD9"/>